<dbReference type="AlphaFoldDB" id="A0ABC9ERK3"/>
<dbReference type="GO" id="GO:0005576">
    <property type="term" value="C:extracellular region"/>
    <property type="evidence" value="ECO:0007669"/>
    <property type="project" value="UniProtKB-SubCell"/>
</dbReference>
<evidence type="ECO:0000256" key="12">
    <source>
        <dbReference type="PIRSR" id="PIRSR600823-3"/>
    </source>
</evidence>
<evidence type="ECO:0000259" key="16">
    <source>
        <dbReference type="PROSITE" id="PS50873"/>
    </source>
</evidence>
<feature type="signal peptide" evidence="15">
    <location>
        <begin position="1"/>
        <end position="22"/>
    </location>
</feature>
<evidence type="ECO:0000256" key="15">
    <source>
        <dbReference type="SAM" id="SignalP"/>
    </source>
</evidence>
<reference evidence="17 18" key="2">
    <citation type="submission" date="2024-10" db="EMBL/GenBank/DDBJ databases">
        <authorList>
            <person name="Ryan C."/>
        </authorList>
    </citation>
    <scope>NUCLEOTIDE SEQUENCE [LARGE SCALE GENOMIC DNA]</scope>
</reference>
<dbReference type="EMBL" id="OZ075115">
    <property type="protein sequence ID" value="CAL5061045.1"/>
    <property type="molecule type" value="Genomic_DNA"/>
</dbReference>
<dbReference type="Pfam" id="PF00141">
    <property type="entry name" value="peroxidase"/>
    <property type="match status" value="1"/>
</dbReference>
<comment type="cofactor">
    <cofactor evidence="12">
        <name>Ca(2+)</name>
        <dbReference type="ChEBI" id="CHEBI:29108"/>
    </cofactor>
    <text evidence="12">Binds 2 calcium ions per subunit.</text>
</comment>
<sequence>MASASSCLSLLVVAVLASAAGAQNLSPPTFYDTTCPRALATIKSAVDSAVAQEPRMGASLLRLHFHDCFVDASLGGPSWTVLLGRTDSTAASLSLANTDIPAPIYLEPQPAYSCVQQQEPQPYRHGCSFRCTYYRAGALHDLPGPHHRAQQHQPHLQRLAPLDVTTPNAFDNAYYTNLLNQRGLLHSDQEHLDNGASTDSNFSSNATAFSSAFATAMAKTGSLGQIRVLCSRGNAS</sequence>
<feature type="site" description="Transition state stabilizer" evidence="13">
    <location>
        <position position="62"/>
    </location>
</feature>
<evidence type="ECO:0000256" key="2">
    <source>
        <dbReference type="ARBA" id="ARBA00001970"/>
    </source>
</evidence>
<keyword evidence="6 12" id="KW-0479">Metal-binding</keyword>
<feature type="binding site" evidence="12">
    <location>
        <position position="70"/>
    </location>
    <ligand>
        <name>Ca(2+)</name>
        <dbReference type="ChEBI" id="CHEBI:29108"/>
        <label>1</label>
    </ligand>
</feature>
<dbReference type="SUPFAM" id="SSF48113">
    <property type="entry name" value="Heme-dependent peroxidases"/>
    <property type="match status" value="1"/>
</dbReference>
<dbReference type="PANTHER" id="PTHR31388:SF256">
    <property type="entry name" value="PEROXIDASE"/>
    <property type="match status" value="1"/>
</dbReference>
<dbReference type="PRINTS" id="PR00458">
    <property type="entry name" value="PEROXIDASE"/>
</dbReference>
<dbReference type="InterPro" id="IPR010255">
    <property type="entry name" value="Haem_peroxidase_sf"/>
</dbReference>
<dbReference type="PANTHER" id="PTHR31388">
    <property type="entry name" value="PEROXIDASE 72-RELATED"/>
    <property type="match status" value="1"/>
</dbReference>
<comment type="subcellular location">
    <subcellularLocation>
        <location evidence="3">Secreted</location>
    </subcellularLocation>
</comment>
<evidence type="ECO:0000313" key="18">
    <source>
        <dbReference type="Proteomes" id="UP001497457"/>
    </source>
</evidence>
<evidence type="ECO:0000256" key="10">
    <source>
        <dbReference type="ARBA" id="ARBA00023324"/>
    </source>
</evidence>
<evidence type="ECO:0000256" key="7">
    <source>
        <dbReference type="ARBA" id="ARBA00022837"/>
    </source>
</evidence>
<comment type="similarity">
    <text evidence="14">Belongs to the peroxidase family.</text>
</comment>
<dbReference type="InterPro" id="IPR000823">
    <property type="entry name" value="Peroxidase_pln"/>
</dbReference>
<dbReference type="Gene3D" id="1.10.420.10">
    <property type="entry name" value="Peroxidase, domain 2"/>
    <property type="match status" value="1"/>
</dbReference>
<dbReference type="GO" id="GO:0046872">
    <property type="term" value="F:metal ion binding"/>
    <property type="evidence" value="ECO:0007669"/>
    <property type="project" value="UniProtKB-KW"/>
</dbReference>
<dbReference type="PROSITE" id="PS00436">
    <property type="entry name" value="PEROXIDASE_2"/>
    <property type="match status" value="1"/>
</dbReference>
<feature type="active site" description="Proton acceptor" evidence="11">
    <location>
        <position position="66"/>
    </location>
</feature>
<keyword evidence="18" id="KW-1185">Reference proteome</keyword>
<organism evidence="17 18">
    <name type="scientific">Urochloa decumbens</name>
    <dbReference type="NCBI Taxonomy" id="240449"/>
    <lineage>
        <taxon>Eukaryota</taxon>
        <taxon>Viridiplantae</taxon>
        <taxon>Streptophyta</taxon>
        <taxon>Embryophyta</taxon>
        <taxon>Tracheophyta</taxon>
        <taxon>Spermatophyta</taxon>
        <taxon>Magnoliopsida</taxon>
        <taxon>Liliopsida</taxon>
        <taxon>Poales</taxon>
        <taxon>Poaceae</taxon>
        <taxon>PACMAD clade</taxon>
        <taxon>Panicoideae</taxon>
        <taxon>Panicodae</taxon>
        <taxon>Paniceae</taxon>
        <taxon>Melinidinae</taxon>
        <taxon>Urochloa</taxon>
    </lineage>
</organism>
<feature type="domain" description="Plant heme peroxidase family profile" evidence="16">
    <location>
        <begin position="5"/>
        <end position="234"/>
    </location>
</feature>
<gene>
    <name evidence="17" type="ORF">URODEC1_LOCUS97487</name>
</gene>
<evidence type="ECO:0000256" key="8">
    <source>
        <dbReference type="ARBA" id="ARBA00023002"/>
    </source>
</evidence>
<evidence type="ECO:0000256" key="14">
    <source>
        <dbReference type="RuleBase" id="RU004241"/>
    </source>
</evidence>
<evidence type="ECO:0000256" key="9">
    <source>
        <dbReference type="ARBA" id="ARBA00023004"/>
    </source>
</evidence>
<evidence type="ECO:0000256" key="6">
    <source>
        <dbReference type="ARBA" id="ARBA00022723"/>
    </source>
</evidence>
<dbReference type="GO" id="GO:0140825">
    <property type="term" value="F:lactoperoxidase activity"/>
    <property type="evidence" value="ECO:0007669"/>
    <property type="project" value="UniProtKB-EC"/>
</dbReference>
<keyword evidence="8" id="KW-0560">Oxidoreductase</keyword>
<evidence type="ECO:0000256" key="5">
    <source>
        <dbReference type="ARBA" id="ARBA00022617"/>
    </source>
</evidence>
<keyword evidence="5" id="KW-0349">Heme</keyword>
<dbReference type="PRINTS" id="PR00461">
    <property type="entry name" value="PLPEROXIDASE"/>
</dbReference>
<evidence type="ECO:0000313" key="17">
    <source>
        <dbReference type="EMBL" id="CAL5061045.1"/>
    </source>
</evidence>
<evidence type="ECO:0000256" key="1">
    <source>
        <dbReference type="ARBA" id="ARBA00000189"/>
    </source>
</evidence>
<dbReference type="Proteomes" id="UP001497457">
    <property type="component" value="Chromosome 5rd"/>
</dbReference>
<keyword evidence="7 12" id="KW-0106">Calcium</keyword>
<accession>A0ABC9ERK3</accession>
<comment type="cofactor">
    <cofactor evidence="2">
        <name>heme b</name>
        <dbReference type="ChEBI" id="CHEBI:60344"/>
    </cofactor>
</comment>
<evidence type="ECO:0000256" key="4">
    <source>
        <dbReference type="ARBA" id="ARBA00022559"/>
    </source>
</evidence>
<dbReference type="InterPro" id="IPR002016">
    <property type="entry name" value="Haem_peroxidase"/>
</dbReference>
<evidence type="ECO:0000256" key="3">
    <source>
        <dbReference type="ARBA" id="ARBA00004613"/>
    </source>
</evidence>
<keyword evidence="15" id="KW-0732">Signal</keyword>
<keyword evidence="10" id="KW-0376">Hydrogen peroxide</keyword>
<proteinExistence type="inferred from homology"/>
<dbReference type="PROSITE" id="PS50873">
    <property type="entry name" value="PEROXIDASE_4"/>
    <property type="match status" value="1"/>
</dbReference>
<feature type="binding site" evidence="12">
    <location>
        <position position="67"/>
    </location>
    <ligand>
        <name>Ca(2+)</name>
        <dbReference type="ChEBI" id="CHEBI:29108"/>
        <label>1</label>
    </ligand>
</feature>
<keyword evidence="4" id="KW-0575">Peroxidase</keyword>
<feature type="chain" id="PRO_5044828490" description="Plant heme peroxidase family profile domain-containing protein" evidence="15">
    <location>
        <begin position="23"/>
        <end position="236"/>
    </location>
</feature>
<dbReference type="GO" id="GO:0042744">
    <property type="term" value="P:hydrogen peroxide catabolic process"/>
    <property type="evidence" value="ECO:0007669"/>
    <property type="project" value="UniProtKB-KW"/>
</dbReference>
<name>A0ABC9ERK3_9POAL</name>
<keyword evidence="9" id="KW-0408">Iron</keyword>
<protein>
    <recommendedName>
        <fullName evidence="16">Plant heme peroxidase family profile domain-containing protein</fullName>
    </recommendedName>
</protein>
<evidence type="ECO:0000256" key="11">
    <source>
        <dbReference type="PIRSR" id="PIRSR600823-1"/>
    </source>
</evidence>
<dbReference type="InterPro" id="IPR019794">
    <property type="entry name" value="Peroxidases_AS"/>
</dbReference>
<reference evidence="18" key="1">
    <citation type="submission" date="2024-06" db="EMBL/GenBank/DDBJ databases">
        <authorList>
            <person name="Ryan C."/>
        </authorList>
    </citation>
    <scope>NUCLEOTIDE SEQUENCE [LARGE SCALE GENOMIC DNA]</scope>
</reference>
<dbReference type="Gene3D" id="1.10.520.10">
    <property type="match status" value="1"/>
</dbReference>
<comment type="catalytic activity">
    <reaction evidence="1">
        <text>2 a phenolic donor + H2O2 = 2 a phenolic radical donor + 2 H2O</text>
        <dbReference type="Rhea" id="RHEA:56136"/>
        <dbReference type="ChEBI" id="CHEBI:15377"/>
        <dbReference type="ChEBI" id="CHEBI:16240"/>
        <dbReference type="ChEBI" id="CHEBI:139520"/>
        <dbReference type="ChEBI" id="CHEBI:139521"/>
        <dbReference type="EC" id="1.11.1.7"/>
    </reaction>
</comment>
<evidence type="ECO:0000256" key="13">
    <source>
        <dbReference type="PIRSR" id="PIRSR600823-4"/>
    </source>
</evidence>